<proteinExistence type="predicted"/>
<accession>A0ABV0D5K9</accession>
<reference evidence="1 2" key="1">
    <citation type="submission" date="2024-05" db="EMBL/GenBank/DDBJ databases">
        <title>Genome sequencing of Marine Estuary Bacteria, Pseudoalteromonas distincta strain FA, Psychrobacter proteolyticus strain EA, and Shewanella baltica strain CA.</title>
        <authorList>
            <person name="Dieffenbach S.A."/>
            <person name="Maclea K.S."/>
        </authorList>
    </citation>
    <scope>NUCLEOTIDE SEQUENCE [LARGE SCALE GENOMIC DNA]</scope>
    <source>
        <strain evidence="1 2">EA</strain>
    </source>
</reference>
<keyword evidence="2" id="KW-1185">Reference proteome</keyword>
<evidence type="ECO:0000313" key="2">
    <source>
        <dbReference type="Proteomes" id="UP001414441"/>
    </source>
</evidence>
<dbReference type="Proteomes" id="UP001414441">
    <property type="component" value="Unassembled WGS sequence"/>
</dbReference>
<name>A0ABV0D5K9_9GAMM</name>
<dbReference type="RefSeq" id="WP_347163114.1">
    <property type="nucleotide sequence ID" value="NZ_JBDLOB010000004.1"/>
</dbReference>
<dbReference type="EMBL" id="JBDLOB010000004">
    <property type="protein sequence ID" value="MEN8625967.1"/>
    <property type="molecule type" value="Genomic_DNA"/>
</dbReference>
<evidence type="ECO:0000313" key="1">
    <source>
        <dbReference type="EMBL" id="MEN8625967.1"/>
    </source>
</evidence>
<sequence length="320" mass="37874">MKRLKSTLLTELDGRWYYQHQLYTGILFFDKENYLIEVFEVADGVITKLYTPICQYKPISYPQIDCSDFWNIDEDDYGCGMIPQRYMGEPYHGISYTFFNGICKSETYTDEKGQTFNSILWYENKEDPYEFELNYADYESGSYVYTECFSLEESTDSGSFSYRKYDERDSNKRLKHIFVSNNFRTDRVTGFGAAGNEIQEKDYLKCPFSLPKYFELLENYKTLKMNSNWFRIWLSDDINESLVREWILNKSLAETESILVLDIEHLDTLISFNDKINLPYLKRLELKNSQLAGKDTFDQKEMDKVNALKATHPHFEVVIN</sequence>
<organism evidence="1 2">
    <name type="scientific">Psychrobacter proteolyticus</name>
    <dbReference type="NCBI Taxonomy" id="147825"/>
    <lineage>
        <taxon>Bacteria</taxon>
        <taxon>Pseudomonadati</taxon>
        <taxon>Pseudomonadota</taxon>
        <taxon>Gammaproteobacteria</taxon>
        <taxon>Moraxellales</taxon>
        <taxon>Moraxellaceae</taxon>
        <taxon>Psychrobacter</taxon>
    </lineage>
</organism>
<gene>
    <name evidence="1" type="ORF">ABFV72_08075</name>
</gene>
<protein>
    <submittedName>
        <fullName evidence="1">Uncharacterized protein</fullName>
    </submittedName>
</protein>
<comment type="caution">
    <text evidence="1">The sequence shown here is derived from an EMBL/GenBank/DDBJ whole genome shotgun (WGS) entry which is preliminary data.</text>
</comment>